<evidence type="ECO:0000259" key="5">
    <source>
        <dbReference type="SMART" id="SM01266"/>
    </source>
</evidence>
<keyword evidence="3" id="KW-0677">Repeat</keyword>
<dbReference type="InterPro" id="IPR024688">
    <property type="entry name" value="Mac_dom"/>
</dbReference>
<dbReference type="CDD" id="cd03357">
    <property type="entry name" value="LbH_MAT_GAT"/>
    <property type="match status" value="1"/>
</dbReference>
<evidence type="ECO:0000313" key="6">
    <source>
        <dbReference type="EMBL" id="GAA5008339.1"/>
    </source>
</evidence>
<proteinExistence type="inferred from homology"/>
<feature type="compositionally biased region" description="Low complexity" evidence="4">
    <location>
        <begin position="210"/>
        <end position="219"/>
    </location>
</feature>
<dbReference type="Pfam" id="PF00132">
    <property type="entry name" value="Hexapep"/>
    <property type="match status" value="1"/>
</dbReference>
<comment type="similarity">
    <text evidence="1">Belongs to the transferase hexapeptide repeat family.</text>
</comment>
<dbReference type="InterPro" id="IPR001451">
    <property type="entry name" value="Hexapep"/>
</dbReference>
<evidence type="ECO:0000256" key="2">
    <source>
        <dbReference type="ARBA" id="ARBA00022679"/>
    </source>
</evidence>
<accession>A0ABP9IU44</accession>
<keyword evidence="7" id="KW-1185">Reference proteome</keyword>
<dbReference type="RefSeq" id="WP_226029389.1">
    <property type="nucleotide sequence ID" value="NZ_BAABIV010000032.1"/>
</dbReference>
<dbReference type="Pfam" id="PF12464">
    <property type="entry name" value="Mac"/>
    <property type="match status" value="1"/>
</dbReference>
<dbReference type="EMBL" id="BAABIV010000032">
    <property type="protein sequence ID" value="GAA5008339.1"/>
    <property type="molecule type" value="Genomic_DNA"/>
</dbReference>
<feature type="domain" description="Maltose/galactoside acetyltransferase" evidence="5">
    <location>
        <begin position="10"/>
        <end position="63"/>
    </location>
</feature>
<dbReference type="Gene3D" id="2.160.10.10">
    <property type="entry name" value="Hexapeptide repeat proteins"/>
    <property type="match status" value="1"/>
</dbReference>
<comment type="caution">
    <text evidence="6">The sequence shown here is derived from an EMBL/GenBank/DDBJ whole genome shotgun (WGS) entry which is preliminary data.</text>
</comment>
<protein>
    <submittedName>
        <fullName evidence="6">Galactoside O-acetyltransferase</fullName>
    </submittedName>
</protein>
<dbReference type="SUPFAM" id="SSF51161">
    <property type="entry name" value="Trimeric LpxA-like enzymes"/>
    <property type="match status" value="1"/>
</dbReference>
<name>A0ABP9IU44_9ACTN</name>
<dbReference type="PROSITE" id="PS00101">
    <property type="entry name" value="HEXAPEP_TRANSFERASES"/>
    <property type="match status" value="1"/>
</dbReference>
<organism evidence="6 7">
    <name type="scientific">Streptomyces hyderabadensis</name>
    <dbReference type="NCBI Taxonomy" id="598549"/>
    <lineage>
        <taxon>Bacteria</taxon>
        <taxon>Bacillati</taxon>
        <taxon>Actinomycetota</taxon>
        <taxon>Actinomycetes</taxon>
        <taxon>Kitasatosporales</taxon>
        <taxon>Streptomycetaceae</taxon>
        <taxon>Streptomyces</taxon>
    </lineage>
</organism>
<dbReference type="InterPro" id="IPR018357">
    <property type="entry name" value="Hexapep_transf_CS"/>
</dbReference>
<evidence type="ECO:0000256" key="4">
    <source>
        <dbReference type="SAM" id="MobiDB-lite"/>
    </source>
</evidence>
<evidence type="ECO:0000256" key="1">
    <source>
        <dbReference type="ARBA" id="ARBA00007274"/>
    </source>
</evidence>
<evidence type="ECO:0000256" key="3">
    <source>
        <dbReference type="ARBA" id="ARBA00022737"/>
    </source>
</evidence>
<feature type="region of interest" description="Disordered" evidence="4">
    <location>
        <begin position="189"/>
        <end position="219"/>
    </location>
</feature>
<dbReference type="InterPro" id="IPR051159">
    <property type="entry name" value="Hexapeptide_acetyltransf"/>
</dbReference>
<dbReference type="SMART" id="SM01266">
    <property type="entry name" value="Mac"/>
    <property type="match status" value="1"/>
</dbReference>
<evidence type="ECO:0000313" key="7">
    <source>
        <dbReference type="Proteomes" id="UP001500610"/>
    </source>
</evidence>
<keyword evidence="2" id="KW-0808">Transferase</keyword>
<gene>
    <name evidence="6" type="primary">lacA_2</name>
    <name evidence="6" type="ORF">GCM10023257_63440</name>
</gene>
<sequence length="219" mass="23761">MTDRHEESVLARIAEGLVYTESEAAFQAPLRRTEQIFAYNHTPPSRPEERRSLLTEIFGSVGERTVLLPPFHAGFGSNVHIGDDFFGNVNLTFVDDVEIRIGHGVMIAPSVTLTTTGHPVHPSRRVDFGRFSEPIVIEDKVWIGSNAVVLPGVRIGYGSVVGAGSVVSRDIPPMSVALGTPCRVVRSITDDDLTTRAAPDVSRPPRRTSPPRTSRPSGG</sequence>
<dbReference type="InterPro" id="IPR011004">
    <property type="entry name" value="Trimer_LpxA-like_sf"/>
</dbReference>
<dbReference type="PANTHER" id="PTHR23416:SF23">
    <property type="entry name" value="ACETYLTRANSFERASE C18B11.09C-RELATED"/>
    <property type="match status" value="1"/>
</dbReference>
<dbReference type="Proteomes" id="UP001500610">
    <property type="component" value="Unassembled WGS sequence"/>
</dbReference>
<reference evidence="7" key="1">
    <citation type="journal article" date="2019" name="Int. J. Syst. Evol. Microbiol.">
        <title>The Global Catalogue of Microorganisms (GCM) 10K type strain sequencing project: providing services to taxonomists for standard genome sequencing and annotation.</title>
        <authorList>
            <consortium name="The Broad Institute Genomics Platform"/>
            <consortium name="The Broad Institute Genome Sequencing Center for Infectious Disease"/>
            <person name="Wu L."/>
            <person name="Ma J."/>
        </authorList>
    </citation>
    <scope>NUCLEOTIDE SEQUENCE [LARGE SCALE GENOMIC DNA]</scope>
    <source>
        <strain evidence="7">JCM 17657</strain>
    </source>
</reference>
<dbReference type="PANTHER" id="PTHR23416">
    <property type="entry name" value="SIALIC ACID SYNTHASE-RELATED"/>
    <property type="match status" value="1"/>
</dbReference>